<proteinExistence type="predicted"/>
<sequence>MAQQRIKDLEKEMNAFISEQRGNVAKRIQEGAAEMYDRVNTEQTKRHVCR</sequence>
<protein>
    <submittedName>
        <fullName evidence="1">Uncharacterized protein</fullName>
    </submittedName>
</protein>
<reference evidence="1" key="2">
    <citation type="submission" date="2020-11" db="EMBL/GenBank/DDBJ databases">
        <authorList>
            <person name="McCartney M.A."/>
            <person name="Auch B."/>
            <person name="Kono T."/>
            <person name="Mallez S."/>
            <person name="Becker A."/>
            <person name="Gohl D.M."/>
            <person name="Silverstein K.A.T."/>
            <person name="Koren S."/>
            <person name="Bechman K.B."/>
            <person name="Herman A."/>
            <person name="Abrahante J.E."/>
            <person name="Garbe J."/>
        </authorList>
    </citation>
    <scope>NUCLEOTIDE SEQUENCE</scope>
    <source>
        <strain evidence="1">Duluth1</strain>
        <tissue evidence="1">Whole animal</tissue>
    </source>
</reference>
<dbReference type="AlphaFoldDB" id="A0A9D4CY56"/>
<organism evidence="1 2">
    <name type="scientific">Dreissena polymorpha</name>
    <name type="common">Zebra mussel</name>
    <name type="synonym">Mytilus polymorpha</name>
    <dbReference type="NCBI Taxonomy" id="45954"/>
    <lineage>
        <taxon>Eukaryota</taxon>
        <taxon>Metazoa</taxon>
        <taxon>Spiralia</taxon>
        <taxon>Lophotrochozoa</taxon>
        <taxon>Mollusca</taxon>
        <taxon>Bivalvia</taxon>
        <taxon>Autobranchia</taxon>
        <taxon>Heteroconchia</taxon>
        <taxon>Euheterodonta</taxon>
        <taxon>Imparidentia</taxon>
        <taxon>Neoheterodontei</taxon>
        <taxon>Myida</taxon>
        <taxon>Dreissenoidea</taxon>
        <taxon>Dreissenidae</taxon>
        <taxon>Dreissena</taxon>
    </lineage>
</organism>
<dbReference type="Proteomes" id="UP000828390">
    <property type="component" value="Unassembled WGS sequence"/>
</dbReference>
<name>A0A9D4CY56_DREPO</name>
<evidence type="ECO:0000313" key="1">
    <source>
        <dbReference type="EMBL" id="KAH3734301.1"/>
    </source>
</evidence>
<reference evidence="1" key="1">
    <citation type="journal article" date="2019" name="bioRxiv">
        <title>The Genome of the Zebra Mussel, Dreissena polymorpha: A Resource for Invasive Species Research.</title>
        <authorList>
            <person name="McCartney M.A."/>
            <person name="Auch B."/>
            <person name="Kono T."/>
            <person name="Mallez S."/>
            <person name="Zhang Y."/>
            <person name="Obille A."/>
            <person name="Becker A."/>
            <person name="Abrahante J.E."/>
            <person name="Garbe J."/>
            <person name="Badalamenti J.P."/>
            <person name="Herman A."/>
            <person name="Mangelson H."/>
            <person name="Liachko I."/>
            <person name="Sullivan S."/>
            <person name="Sone E.D."/>
            <person name="Koren S."/>
            <person name="Silverstein K.A.T."/>
            <person name="Beckman K.B."/>
            <person name="Gohl D.M."/>
        </authorList>
    </citation>
    <scope>NUCLEOTIDE SEQUENCE</scope>
    <source>
        <strain evidence="1">Duluth1</strain>
        <tissue evidence="1">Whole animal</tissue>
    </source>
</reference>
<gene>
    <name evidence="1" type="ORF">DPMN_040740</name>
</gene>
<dbReference type="EMBL" id="JAIWYP010000011">
    <property type="protein sequence ID" value="KAH3734301.1"/>
    <property type="molecule type" value="Genomic_DNA"/>
</dbReference>
<accession>A0A9D4CY56</accession>
<comment type="caution">
    <text evidence="1">The sequence shown here is derived from an EMBL/GenBank/DDBJ whole genome shotgun (WGS) entry which is preliminary data.</text>
</comment>
<evidence type="ECO:0000313" key="2">
    <source>
        <dbReference type="Proteomes" id="UP000828390"/>
    </source>
</evidence>
<keyword evidence="2" id="KW-1185">Reference proteome</keyword>